<gene>
    <name evidence="1" type="ORF">FCALED_LOCUS1621</name>
</gene>
<dbReference type="EMBL" id="CAJVPQ010000216">
    <property type="protein sequence ID" value="CAG8458427.1"/>
    <property type="molecule type" value="Genomic_DNA"/>
</dbReference>
<reference evidence="1" key="1">
    <citation type="submission" date="2021-06" db="EMBL/GenBank/DDBJ databases">
        <authorList>
            <person name="Kallberg Y."/>
            <person name="Tangrot J."/>
            <person name="Rosling A."/>
        </authorList>
    </citation>
    <scope>NUCLEOTIDE SEQUENCE</scope>
    <source>
        <strain evidence="1">UK204</strain>
    </source>
</reference>
<dbReference type="AlphaFoldDB" id="A0A9N8YZN2"/>
<evidence type="ECO:0000313" key="2">
    <source>
        <dbReference type="Proteomes" id="UP000789570"/>
    </source>
</evidence>
<sequence>MKFGEFCKDDTSVIGGVGNNFNGDNVIGEVALESDDSSIEDDDNFFEGDNEIDDAFEVCIVWHHNPKERSNLQTVPFELDKLVSNYHQNRFSQSLIPKYINQLIAESVDVLEDKAKEWIEGAIKIELLNQ</sequence>
<dbReference type="Proteomes" id="UP000789570">
    <property type="component" value="Unassembled WGS sequence"/>
</dbReference>
<accession>A0A9N8YZN2</accession>
<name>A0A9N8YZN2_9GLOM</name>
<keyword evidence="2" id="KW-1185">Reference proteome</keyword>
<evidence type="ECO:0000313" key="1">
    <source>
        <dbReference type="EMBL" id="CAG8458427.1"/>
    </source>
</evidence>
<organism evidence="1 2">
    <name type="scientific">Funneliformis caledonium</name>
    <dbReference type="NCBI Taxonomy" id="1117310"/>
    <lineage>
        <taxon>Eukaryota</taxon>
        <taxon>Fungi</taxon>
        <taxon>Fungi incertae sedis</taxon>
        <taxon>Mucoromycota</taxon>
        <taxon>Glomeromycotina</taxon>
        <taxon>Glomeromycetes</taxon>
        <taxon>Glomerales</taxon>
        <taxon>Glomeraceae</taxon>
        <taxon>Funneliformis</taxon>
    </lineage>
</organism>
<protein>
    <submittedName>
        <fullName evidence="1">2163_t:CDS:1</fullName>
    </submittedName>
</protein>
<proteinExistence type="predicted"/>
<comment type="caution">
    <text evidence="1">The sequence shown here is derived from an EMBL/GenBank/DDBJ whole genome shotgun (WGS) entry which is preliminary data.</text>
</comment>